<comment type="subunit">
    <text evidence="3">Homodimer.</text>
</comment>
<proteinExistence type="inferred from homology"/>
<comment type="pathway">
    <text evidence="7">Cofactor biosynthesis; tetrahydrofolate biosynthesis; 4-aminobenzoate from chorismate: step 2/2.</text>
</comment>
<dbReference type="Pfam" id="PF01063">
    <property type="entry name" value="Aminotran_4"/>
    <property type="match status" value="1"/>
</dbReference>
<dbReference type="EMBL" id="BMXY01000001">
    <property type="protein sequence ID" value="GGZ61549.1"/>
    <property type="molecule type" value="Genomic_DNA"/>
</dbReference>
<name>A0ABQ3BYK4_9GAMM</name>
<organism evidence="11 12">
    <name type="scientific">Cognatilysobacter xinjiangensis</name>
    <dbReference type="NCBI Taxonomy" id="546892"/>
    <lineage>
        <taxon>Bacteria</taxon>
        <taxon>Pseudomonadati</taxon>
        <taxon>Pseudomonadota</taxon>
        <taxon>Gammaproteobacteria</taxon>
        <taxon>Lysobacterales</taxon>
        <taxon>Lysobacteraceae</taxon>
        <taxon>Cognatilysobacter</taxon>
    </lineage>
</organism>
<dbReference type="Gene3D" id="3.30.470.10">
    <property type="match status" value="1"/>
</dbReference>
<dbReference type="InterPro" id="IPR043132">
    <property type="entry name" value="BCAT-like_C"/>
</dbReference>
<dbReference type="InterPro" id="IPR043131">
    <property type="entry name" value="BCAT-like_N"/>
</dbReference>
<evidence type="ECO:0000256" key="5">
    <source>
        <dbReference type="ARBA" id="ARBA00022909"/>
    </source>
</evidence>
<dbReference type="RefSeq" id="WP_189448260.1">
    <property type="nucleotide sequence ID" value="NZ_BMXY01000001.1"/>
</dbReference>
<gene>
    <name evidence="11" type="primary">pabC</name>
    <name evidence="11" type="ORF">GCM10008101_14560</name>
</gene>
<keyword evidence="12" id="KW-1185">Reference proteome</keyword>
<dbReference type="Proteomes" id="UP000643403">
    <property type="component" value="Unassembled WGS sequence"/>
</dbReference>
<dbReference type="NCBIfam" id="TIGR03461">
    <property type="entry name" value="pabC_Proteo"/>
    <property type="match status" value="1"/>
</dbReference>
<dbReference type="CDD" id="cd01559">
    <property type="entry name" value="ADCL_like"/>
    <property type="match status" value="1"/>
</dbReference>
<dbReference type="PANTHER" id="PTHR42743">
    <property type="entry name" value="AMINO-ACID AMINOTRANSFERASE"/>
    <property type="match status" value="1"/>
</dbReference>
<keyword evidence="6 11" id="KW-0456">Lyase</keyword>
<dbReference type="InterPro" id="IPR001544">
    <property type="entry name" value="Aminotrans_IV"/>
</dbReference>
<accession>A0ABQ3BYK4</accession>
<reference evidence="12" key="1">
    <citation type="journal article" date="2019" name="Int. J. Syst. Evol. Microbiol.">
        <title>The Global Catalogue of Microorganisms (GCM) 10K type strain sequencing project: providing services to taxonomists for standard genome sequencing and annotation.</title>
        <authorList>
            <consortium name="The Broad Institute Genomics Platform"/>
            <consortium name="The Broad Institute Genome Sequencing Center for Infectious Disease"/>
            <person name="Wu L."/>
            <person name="Ma J."/>
        </authorList>
    </citation>
    <scope>NUCLEOTIDE SEQUENCE [LARGE SCALE GENOMIC DNA]</scope>
    <source>
        <strain evidence="12">KCTC 22558</strain>
    </source>
</reference>
<evidence type="ECO:0000256" key="7">
    <source>
        <dbReference type="ARBA" id="ARBA00035633"/>
    </source>
</evidence>
<evidence type="ECO:0000313" key="12">
    <source>
        <dbReference type="Proteomes" id="UP000643403"/>
    </source>
</evidence>
<dbReference type="SUPFAM" id="SSF56752">
    <property type="entry name" value="D-aminoacid aminotransferase-like PLP-dependent enzymes"/>
    <property type="match status" value="1"/>
</dbReference>
<comment type="cofactor">
    <cofactor evidence="1">
        <name>pyridoxal 5'-phosphate</name>
        <dbReference type="ChEBI" id="CHEBI:597326"/>
    </cofactor>
</comment>
<comment type="similarity">
    <text evidence="2">Belongs to the class-IV pyridoxal-phosphate-dependent aminotransferase family.</text>
</comment>
<comment type="caution">
    <text evidence="11">The sequence shown here is derived from an EMBL/GenBank/DDBJ whole genome shotgun (WGS) entry which is preliminary data.</text>
</comment>
<dbReference type="InterPro" id="IPR017824">
    <property type="entry name" value="Aminodeoxychorismate_lyase_IV"/>
</dbReference>
<evidence type="ECO:0000256" key="1">
    <source>
        <dbReference type="ARBA" id="ARBA00001933"/>
    </source>
</evidence>
<dbReference type="EC" id="4.1.3.38" evidence="8 10"/>
<evidence type="ECO:0000256" key="4">
    <source>
        <dbReference type="ARBA" id="ARBA00022898"/>
    </source>
</evidence>
<dbReference type="GO" id="GO:0016829">
    <property type="term" value="F:lyase activity"/>
    <property type="evidence" value="ECO:0007669"/>
    <property type="project" value="UniProtKB-KW"/>
</dbReference>
<dbReference type="InterPro" id="IPR036038">
    <property type="entry name" value="Aminotransferase-like"/>
</dbReference>
<keyword evidence="4" id="KW-0663">Pyridoxal phosphate</keyword>
<evidence type="ECO:0000313" key="11">
    <source>
        <dbReference type="EMBL" id="GGZ61549.1"/>
    </source>
</evidence>
<evidence type="ECO:0000256" key="10">
    <source>
        <dbReference type="NCBIfam" id="TIGR03461"/>
    </source>
</evidence>
<evidence type="ECO:0000256" key="8">
    <source>
        <dbReference type="ARBA" id="ARBA00035676"/>
    </source>
</evidence>
<evidence type="ECO:0000256" key="6">
    <source>
        <dbReference type="ARBA" id="ARBA00023239"/>
    </source>
</evidence>
<sequence>MDVRLFDGGRRVDGISPLDRGLAYGDGLFETMRAHHGDVPWWDRHWSRLRQGATVLGLALPDEARARAELAGLLDGRDGVTKLLVTRGAGERGYAPGPHEPFWMLSVSPTPPARSPITLRWCATRLALQPALAGLKHCNRLEQVLARAEWTPGETADEGLMLDAEGAVVSAVAGNLFVLRGDAWLTPSLDRCGVRGVMRGWALTALDATEARLATADVETADALFVCNAVRGILEVARLGDRTWTPHPQVAGLRARLAADHPAFASLTEMP</sequence>
<protein>
    <recommendedName>
        <fullName evidence="8 10">Aminodeoxychorismate lyase</fullName>
        <ecNumber evidence="8 10">4.1.3.38</ecNumber>
    </recommendedName>
</protein>
<evidence type="ECO:0000256" key="3">
    <source>
        <dbReference type="ARBA" id="ARBA00011738"/>
    </source>
</evidence>
<evidence type="ECO:0000256" key="2">
    <source>
        <dbReference type="ARBA" id="ARBA00009320"/>
    </source>
</evidence>
<evidence type="ECO:0000256" key="9">
    <source>
        <dbReference type="ARBA" id="ARBA00049529"/>
    </source>
</evidence>
<dbReference type="PANTHER" id="PTHR42743:SF2">
    <property type="entry name" value="AMINODEOXYCHORISMATE LYASE"/>
    <property type="match status" value="1"/>
</dbReference>
<comment type="catalytic activity">
    <reaction evidence="9">
        <text>4-amino-4-deoxychorismate = 4-aminobenzoate + pyruvate + H(+)</text>
        <dbReference type="Rhea" id="RHEA:16201"/>
        <dbReference type="ChEBI" id="CHEBI:15361"/>
        <dbReference type="ChEBI" id="CHEBI:15378"/>
        <dbReference type="ChEBI" id="CHEBI:17836"/>
        <dbReference type="ChEBI" id="CHEBI:58406"/>
        <dbReference type="EC" id="4.1.3.38"/>
    </reaction>
</comment>
<dbReference type="InterPro" id="IPR050571">
    <property type="entry name" value="Class-IV_PLP-Dep_Aminotrnsfr"/>
</dbReference>
<dbReference type="Gene3D" id="3.20.10.10">
    <property type="entry name" value="D-amino Acid Aminotransferase, subunit A, domain 2"/>
    <property type="match status" value="1"/>
</dbReference>
<keyword evidence="5" id="KW-0289">Folate biosynthesis</keyword>